<dbReference type="Pfam" id="PF05050">
    <property type="entry name" value="Methyltransf_21"/>
    <property type="match status" value="1"/>
</dbReference>
<comment type="caution">
    <text evidence="2">The sequence shown here is derived from an EMBL/GenBank/DDBJ whole genome shotgun (WGS) entry which is preliminary data.</text>
</comment>
<dbReference type="SUPFAM" id="SSF53335">
    <property type="entry name" value="S-adenosyl-L-methionine-dependent methyltransferases"/>
    <property type="match status" value="1"/>
</dbReference>
<evidence type="ECO:0000313" key="2">
    <source>
        <dbReference type="EMBL" id="MBS8121547.1"/>
    </source>
</evidence>
<dbReference type="InterPro" id="IPR029063">
    <property type="entry name" value="SAM-dependent_MTases_sf"/>
</dbReference>
<dbReference type="InterPro" id="IPR006342">
    <property type="entry name" value="FkbM_mtfrase"/>
</dbReference>
<sequence length="289" mass="33814">MNIIKKNFSRLYMAYDTIFNTKVIEGGKFNWIKLKSLSYMPIILPFLKEKINNFLSRKERKNYIIQNKVAKFFLYNNDDTLGKSSQYFEHHLQHFLDDTENKKLFVDIGTNIGFYTLYAINKKGFQKSICFEANPDTFKVLNKNIELNNLDKNVDLKNFGLGDKEDKLTFLQNKTHTGGSKFISSEEKSNYTGENYNIIDVNIKKFDDIISNKNIDINDIGFIKMDVEGFEYNVLIGMKETLTKLNKGTKLFIEIWGKHPKLEETKKFIQDNGFVLKENIGSNYLYIKK</sequence>
<keyword evidence="2" id="KW-0489">Methyltransferase</keyword>
<dbReference type="RefSeq" id="WP_213348151.1">
    <property type="nucleotide sequence ID" value="NZ_JAEDAM010000004.1"/>
</dbReference>
<accession>A0ABS5QJV3</accession>
<dbReference type="GO" id="GO:0008168">
    <property type="term" value="F:methyltransferase activity"/>
    <property type="evidence" value="ECO:0007669"/>
    <property type="project" value="UniProtKB-KW"/>
</dbReference>
<dbReference type="Gene3D" id="3.40.50.150">
    <property type="entry name" value="Vaccinia Virus protein VP39"/>
    <property type="match status" value="1"/>
</dbReference>
<organism evidence="2 3">
    <name type="scientific">Candidatus Vampirococcus lugosii</name>
    <dbReference type="NCBI Taxonomy" id="2789015"/>
    <lineage>
        <taxon>Bacteria</taxon>
        <taxon>Candidatus Absconditibacteriota</taxon>
        <taxon>Vampirococcus</taxon>
    </lineage>
</organism>
<proteinExistence type="predicted"/>
<dbReference type="EMBL" id="JAEDAM010000004">
    <property type="protein sequence ID" value="MBS8121547.1"/>
    <property type="molecule type" value="Genomic_DNA"/>
</dbReference>
<protein>
    <submittedName>
        <fullName evidence="2">Precorrin-6B methylase 2</fullName>
    </submittedName>
</protein>
<gene>
    <name evidence="2" type="ORF">VAMP_7n53</name>
</gene>
<dbReference type="NCBIfam" id="TIGR01444">
    <property type="entry name" value="fkbM_fam"/>
    <property type="match status" value="1"/>
</dbReference>
<keyword evidence="2" id="KW-0808">Transferase</keyword>
<evidence type="ECO:0000259" key="1">
    <source>
        <dbReference type="Pfam" id="PF05050"/>
    </source>
</evidence>
<dbReference type="PANTHER" id="PTHR34203">
    <property type="entry name" value="METHYLTRANSFERASE, FKBM FAMILY PROTEIN"/>
    <property type="match status" value="1"/>
</dbReference>
<dbReference type="InterPro" id="IPR052514">
    <property type="entry name" value="SAM-dependent_MTase"/>
</dbReference>
<dbReference type="GO" id="GO:0032259">
    <property type="term" value="P:methylation"/>
    <property type="evidence" value="ECO:0007669"/>
    <property type="project" value="UniProtKB-KW"/>
</dbReference>
<dbReference type="PANTHER" id="PTHR34203:SF15">
    <property type="entry name" value="SLL1173 PROTEIN"/>
    <property type="match status" value="1"/>
</dbReference>
<keyword evidence="3" id="KW-1185">Reference proteome</keyword>
<evidence type="ECO:0000313" key="3">
    <source>
        <dbReference type="Proteomes" id="UP000680365"/>
    </source>
</evidence>
<name>A0ABS5QJV3_9BACT</name>
<feature type="domain" description="Methyltransferase FkbM" evidence="1">
    <location>
        <begin position="107"/>
        <end position="275"/>
    </location>
</feature>
<reference evidence="2 3" key="1">
    <citation type="journal article" date="2021" name="Nat. Commun.">
        <title>Reductive evolution and unique predatory mode in the CPR bacterium Vampirococcus lugosii.</title>
        <authorList>
            <person name="Moreira D."/>
            <person name="Zivanovic Y."/>
            <person name="Lopez-Archilla A.I."/>
            <person name="Iniesto M."/>
            <person name="Lopez-Garcia P."/>
        </authorList>
    </citation>
    <scope>NUCLEOTIDE SEQUENCE [LARGE SCALE GENOMIC DNA]</scope>
    <source>
        <strain evidence="2">Chiprana</strain>
    </source>
</reference>
<dbReference type="Proteomes" id="UP000680365">
    <property type="component" value="Unassembled WGS sequence"/>
</dbReference>